<organism evidence="4 5">
    <name type="scientific">Massilia niabensis</name>
    <dbReference type="NCBI Taxonomy" id="544910"/>
    <lineage>
        <taxon>Bacteria</taxon>
        <taxon>Pseudomonadati</taxon>
        <taxon>Pseudomonadota</taxon>
        <taxon>Betaproteobacteria</taxon>
        <taxon>Burkholderiales</taxon>
        <taxon>Oxalobacteraceae</taxon>
        <taxon>Telluria group</taxon>
        <taxon>Massilia</taxon>
    </lineage>
</organism>
<sequence length="291" mass="30665">MLPSSKSALTTSTYDWSTSALGDPAGWPQPLRLAADLMFNMPLPMLLQWGPARPGGQPGVQPGEQRGAQAVVLCNEAYGQLAGPGFARVPGGSAPAVLPPPIAAAGEAVARAWRGEAACVPAAAVHFGGGSQERYDLHLTPIPFEGAVGGVLYALAPASASAPQDTFEPGTLSILVVEDNLDSQYLVCEMLKAFGYEADGVAHPEDALAHLAANRYHILFTDVSLPGMSGVDLARQAISTYPHLKVIFASGYGDTLLRHLDFPYQSLQKPYELDQLQHALGQAADQLRVQA</sequence>
<dbReference type="InterPro" id="IPR050595">
    <property type="entry name" value="Bact_response_regulator"/>
</dbReference>
<proteinExistence type="predicted"/>
<dbReference type="Proteomes" id="UP001596050">
    <property type="component" value="Unassembled WGS sequence"/>
</dbReference>
<dbReference type="RefSeq" id="WP_379780118.1">
    <property type="nucleotide sequence ID" value="NZ_JBHSMU010000004.1"/>
</dbReference>
<reference evidence="5" key="1">
    <citation type="journal article" date="2019" name="Int. J. Syst. Evol. Microbiol.">
        <title>The Global Catalogue of Microorganisms (GCM) 10K type strain sequencing project: providing services to taxonomists for standard genome sequencing and annotation.</title>
        <authorList>
            <consortium name="The Broad Institute Genomics Platform"/>
            <consortium name="The Broad Institute Genome Sequencing Center for Infectious Disease"/>
            <person name="Wu L."/>
            <person name="Ma J."/>
        </authorList>
    </citation>
    <scope>NUCLEOTIDE SEQUENCE [LARGE SCALE GENOMIC DNA]</scope>
    <source>
        <strain evidence="5">KACC 12649</strain>
    </source>
</reference>
<evidence type="ECO:0000256" key="1">
    <source>
        <dbReference type="ARBA" id="ARBA00022553"/>
    </source>
</evidence>
<evidence type="ECO:0000313" key="5">
    <source>
        <dbReference type="Proteomes" id="UP001596050"/>
    </source>
</evidence>
<gene>
    <name evidence="4" type="ORF">ACFPN5_03420</name>
</gene>
<dbReference type="SMART" id="SM00448">
    <property type="entry name" value="REC"/>
    <property type="match status" value="1"/>
</dbReference>
<evidence type="ECO:0000256" key="2">
    <source>
        <dbReference type="PROSITE-ProRule" id="PRU00169"/>
    </source>
</evidence>
<protein>
    <submittedName>
        <fullName evidence="4">Response regulator</fullName>
    </submittedName>
</protein>
<keyword evidence="5" id="KW-1185">Reference proteome</keyword>
<dbReference type="InterPro" id="IPR011006">
    <property type="entry name" value="CheY-like_superfamily"/>
</dbReference>
<dbReference type="PANTHER" id="PTHR44591:SF25">
    <property type="entry name" value="CHEMOTAXIS TWO-COMPONENT RESPONSE REGULATOR"/>
    <property type="match status" value="1"/>
</dbReference>
<comment type="caution">
    <text evidence="4">The sequence shown here is derived from an EMBL/GenBank/DDBJ whole genome shotgun (WGS) entry which is preliminary data.</text>
</comment>
<dbReference type="Gene3D" id="3.40.50.2300">
    <property type="match status" value="1"/>
</dbReference>
<dbReference type="InterPro" id="IPR001789">
    <property type="entry name" value="Sig_transdc_resp-reg_receiver"/>
</dbReference>
<dbReference type="PROSITE" id="PS50110">
    <property type="entry name" value="RESPONSE_REGULATORY"/>
    <property type="match status" value="1"/>
</dbReference>
<feature type="modified residue" description="4-aspartylphosphate" evidence="2">
    <location>
        <position position="222"/>
    </location>
</feature>
<dbReference type="Pfam" id="PF08448">
    <property type="entry name" value="PAS_4"/>
    <property type="match status" value="1"/>
</dbReference>
<accession>A0ABW0L247</accession>
<keyword evidence="1 2" id="KW-0597">Phosphoprotein</keyword>
<feature type="domain" description="Response regulatory" evidence="3">
    <location>
        <begin position="173"/>
        <end position="284"/>
    </location>
</feature>
<evidence type="ECO:0000313" key="4">
    <source>
        <dbReference type="EMBL" id="MFC5458857.1"/>
    </source>
</evidence>
<dbReference type="Pfam" id="PF00072">
    <property type="entry name" value="Response_reg"/>
    <property type="match status" value="1"/>
</dbReference>
<dbReference type="InterPro" id="IPR013656">
    <property type="entry name" value="PAS_4"/>
</dbReference>
<dbReference type="SUPFAM" id="SSF52172">
    <property type="entry name" value="CheY-like"/>
    <property type="match status" value="1"/>
</dbReference>
<evidence type="ECO:0000259" key="3">
    <source>
        <dbReference type="PROSITE" id="PS50110"/>
    </source>
</evidence>
<dbReference type="EMBL" id="JBHSMU010000004">
    <property type="protein sequence ID" value="MFC5458857.1"/>
    <property type="molecule type" value="Genomic_DNA"/>
</dbReference>
<dbReference type="PANTHER" id="PTHR44591">
    <property type="entry name" value="STRESS RESPONSE REGULATOR PROTEIN 1"/>
    <property type="match status" value="1"/>
</dbReference>
<name>A0ABW0L247_9BURK</name>